<dbReference type="InterPro" id="IPR008590">
    <property type="entry name" value="TMEM_230/134"/>
</dbReference>
<evidence type="ECO:0000256" key="2">
    <source>
        <dbReference type="ARBA" id="ARBA00004172"/>
    </source>
</evidence>
<dbReference type="EMBL" id="WVUK01000062">
    <property type="protein sequence ID" value="KAF7490837.1"/>
    <property type="molecule type" value="Genomic_DNA"/>
</dbReference>
<evidence type="ECO:0000256" key="12">
    <source>
        <dbReference type="ARBA" id="ARBA00023018"/>
    </source>
</evidence>
<keyword evidence="10" id="KW-0967">Endosome</keyword>
<dbReference type="GO" id="GO:0016020">
    <property type="term" value="C:membrane"/>
    <property type="evidence" value="ECO:0007669"/>
    <property type="project" value="UniProtKB-SubCell"/>
</dbReference>
<feature type="transmembrane region" description="Helical" evidence="18">
    <location>
        <begin position="58"/>
        <end position="83"/>
    </location>
</feature>
<keyword evidence="21" id="KW-1185">Reference proteome</keyword>
<dbReference type="OrthoDB" id="5597044at2759"/>
<evidence type="ECO:0000256" key="15">
    <source>
        <dbReference type="ARBA" id="ARBA00023329"/>
    </source>
</evidence>
<evidence type="ECO:0000256" key="8">
    <source>
        <dbReference type="ARBA" id="ARBA00007743"/>
    </source>
</evidence>
<evidence type="ECO:0000313" key="19">
    <source>
        <dbReference type="EMBL" id="KAF7490837.1"/>
    </source>
</evidence>
<reference evidence="21" key="1">
    <citation type="journal article" date="2020" name="PLoS Negl. Trop. Dis.">
        <title>High-quality nuclear genome for Sarcoptes scabiei-A critical resource for a neglected parasite.</title>
        <authorList>
            <person name="Korhonen P.K."/>
            <person name="Gasser R.B."/>
            <person name="Ma G."/>
            <person name="Wang T."/>
            <person name="Stroehlein A.J."/>
            <person name="Young N.D."/>
            <person name="Ang C.S."/>
            <person name="Fernando D.D."/>
            <person name="Lu H.C."/>
            <person name="Taylor S."/>
            <person name="Reynolds S.L."/>
            <person name="Mofiz E."/>
            <person name="Najaraj S.H."/>
            <person name="Gowda H."/>
            <person name="Madugundu A."/>
            <person name="Renuse S."/>
            <person name="Holt D."/>
            <person name="Pandey A."/>
            <person name="Papenfuss A.T."/>
            <person name="Fischer K."/>
        </authorList>
    </citation>
    <scope>NUCLEOTIDE SEQUENCE [LARGE SCALE GENOMIC DNA]</scope>
</reference>
<evidence type="ECO:0000256" key="7">
    <source>
        <dbReference type="ARBA" id="ARBA00004603"/>
    </source>
</evidence>
<reference evidence="20" key="3">
    <citation type="submission" date="2022-06" db="UniProtKB">
        <authorList>
            <consortium name="EnsemblMetazoa"/>
        </authorList>
    </citation>
    <scope>IDENTIFICATION</scope>
</reference>
<evidence type="ECO:0000256" key="11">
    <source>
        <dbReference type="ARBA" id="ARBA00022989"/>
    </source>
</evidence>
<evidence type="ECO:0000256" key="18">
    <source>
        <dbReference type="SAM" id="Phobius"/>
    </source>
</evidence>
<keyword evidence="12" id="KW-0770">Synapse</keyword>
<evidence type="ECO:0000256" key="3">
    <source>
        <dbReference type="ARBA" id="ARBA00004234"/>
    </source>
</evidence>
<dbReference type="EnsemblMetazoa" id="SSS_5996s_mrna">
    <property type="protein sequence ID" value="KAF7490837.1"/>
    <property type="gene ID" value="SSS_5996"/>
</dbReference>
<keyword evidence="9 18" id="KW-0812">Transmembrane</keyword>
<evidence type="ECO:0000256" key="9">
    <source>
        <dbReference type="ARBA" id="ARBA00022692"/>
    </source>
</evidence>
<gene>
    <name evidence="19" type="ORF">SSS_5996</name>
</gene>
<dbReference type="Pfam" id="PF05915">
    <property type="entry name" value="TMEM_230_134"/>
    <property type="match status" value="1"/>
</dbReference>
<dbReference type="PANTHER" id="PTHR15664">
    <property type="entry name" value="C20ORF30 PROTEIN"/>
    <property type="match status" value="1"/>
</dbReference>
<evidence type="ECO:0000256" key="1">
    <source>
        <dbReference type="ARBA" id="ARBA00004141"/>
    </source>
</evidence>
<evidence type="ECO:0000256" key="5">
    <source>
        <dbReference type="ARBA" id="ARBA00004419"/>
    </source>
</evidence>
<evidence type="ECO:0000256" key="10">
    <source>
        <dbReference type="ARBA" id="ARBA00022753"/>
    </source>
</evidence>
<dbReference type="GO" id="GO:0055037">
    <property type="term" value="C:recycling endosome"/>
    <property type="evidence" value="ECO:0007669"/>
    <property type="project" value="UniProtKB-SubCell"/>
</dbReference>
<dbReference type="InterPro" id="IPR044234">
    <property type="entry name" value="TMEM230"/>
</dbReference>
<dbReference type="AlphaFoldDB" id="A0A834R854"/>
<keyword evidence="13" id="KW-0333">Golgi apparatus</keyword>
<evidence type="ECO:0000313" key="21">
    <source>
        <dbReference type="Proteomes" id="UP000070412"/>
    </source>
</evidence>
<dbReference type="GO" id="GO:0005769">
    <property type="term" value="C:early endosome"/>
    <property type="evidence" value="ECO:0007669"/>
    <property type="project" value="UniProtKB-SubCell"/>
</dbReference>
<dbReference type="GO" id="GO:0008021">
    <property type="term" value="C:synaptic vesicle"/>
    <property type="evidence" value="ECO:0007669"/>
    <property type="project" value="UniProtKB-SubCell"/>
</dbReference>
<sequence length="130" mass="15360">MFETKLHNRLRLSSKNNSIDEFQPLLDNNQLENISDCDEHNRQHKFDRNFDKIPWKAIILAMILTFIGLFIIIILICSTMRWIEFQPEDNFTLPILAFITLVPGFYHCLLAFRAYRGYEGCSFDDIVDLN</sequence>
<organism evidence="19">
    <name type="scientific">Sarcoptes scabiei</name>
    <name type="common">Itch mite</name>
    <name type="synonym">Acarus scabiei</name>
    <dbReference type="NCBI Taxonomy" id="52283"/>
    <lineage>
        <taxon>Eukaryota</taxon>
        <taxon>Metazoa</taxon>
        <taxon>Ecdysozoa</taxon>
        <taxon>Arthropoda</taxon>
        <taxon>Chelicerata</taxon>
        <taxon>Arachnida</taxon>
        <taxon>Acari</taxon>
        <taxon>Acariformes</taxon>
        <taxon>Sarcoptiformes</taxon>
        <taxon>Astigmata</taxon>
        <taxon>Psoroptidia</taxon>
        <taxon>Sarcoptoidea</taxon>
        <taxon>Sarcoptidae</taxon>
        <taxon>Sarcoptinae</taxon>
        <taxon>Sarcoptes</taxon>
    </lineage>
</organism>
<keyword evidence="11 18" id="KW-1133">Transmembrane helix</keyword>
<evidence type="ECO:0000256" key="14">
    <source>
        <dbReference type="ARBA" id="ARBA00023136"/>
    </source>
</evidence>
<dbReference type="GO" id="GO:0005770">
    <property type="term" value="C:late endosome"/>
    <property type="evidence" value="ECO:0007669"/>
    <property type="project" value="UniProtKB-SubCell"/>
</dbReference>
<evidence type="ECO:0000256" key="17">
    <source>
        <dbReference type="ARBA" id="ARBA00024088"/>
    </source>
</evidence>
<protein>
    <recommendedName>
        <fullName evidence="17">Transmembrane protein 230</fullName>
    </recommendedName>
</protein>
<keyword evidence="15" id="KW-0968">Cytoplasmic vesicle</keyword>
<reference evidence="19" key="2">
    <citation type="submission" date="2020-01" db="EMBL/GenBank/DDBJ databases">
        <authorList>
            <person name="Korhonen P.K.K."/>
            <person name="Guangxu M.G."/>
            <person name="Wang T.W."/>
            <person name="Stroehlein A.J.S."/>
            <person name="Young N.D."/>
            <person name="Ang C.-S.A."/>
            <person name="Fernando D.W.F."/>
            <person name="Lu H.L."/>
            <person name="Taylor S.T."/>
            <person name="Ehtesham M.E.M."/>
            <person name="Najaraj S.H.N."/>
            <person name="Harsha G.H.G."/>
            <person name="Madugundu A.M."/>
            <person name="Renuse S.R."/>
            <person name="Holt D.H."/>
            <person name="Pandey A.P."/>
            <person name="Papenfuss A.P."/>
            <person name="Gasser R.B.G."/>
            <person name="Fischer K.F."/>
        </authorList>
    </citation>
    <scope>NUCLEOTIDE SEQUENCE</scope>
    <source>
        <strain evidence="19">SSS_KF_BRIS2020</strain>
    </source>
</reference>
<keyword evidence="14 18" id="KW-0472">Membrane</keyword>
<comment type="function">
    <text evidence="16">Involved in trafficking and recycling of synaptic vesicles.</text>
</comment>
<dbReference type="GO" id="GO:0005794">
    <property type="term" value="C:Golgi apparatus"/>
    <property type="evidence" value="ECO:0007669"/>
    <property type="project" value="UniProtKB-SubCell"/>
</dbReference>
<comment type="subcellular location">
    <subcellularLocation>
        <location evidence="5">Cytoplasmic vesicle</location>
        <location evidence="5">Autophagosome</location>
    </subcellularLocation>
    <subcellularLocation>
        <location evidence="3">Cytoplasmic vesicle</location>
        <location evidence="3">Secretory vesicle</location>
        <location evidence="3">Synaptic vesicle</location>
    </subcellularLocation>
    <subcellularLocation>
        <location evidence="4">Early endosome</location>
    </subcellularLocation>
    <subcellularLocation>
        <location evidence="6">Golgi apparatus</location>
        <location evidence="6">trans-Golgi network</location>
    </subcellularLocation>
    <subcellularLocation>
        <location evidence="7">Late endosome</location>
    </subcellularLocation>
    <subcellularLocation>
        <location evidence="1">Membrane</location>
        <topology evidence="1">Multi-pass membrane protein</topology>
    </subcellularLocation>
    <subcellularLocation>
        <location evidence="2">Recycling endosome</location>
    </subcellularLocation>
</comment>
<comment type="similarity">
    <text evidence="8">Belongs to the TMEM134/TMEM230 family.</text>
</comment>
<proteinExistence type="inferred from homology"/>
<dbReference type="GO" id="GO:0005776">
    <property type="term" value="C:autophagosome"/>
    <property type="evidence" value="ECO:0007669"/>
    <property type="project" value="UniProtKB-SubCell"/>
</dbReference>
<evidence type="ECO:0000256" key="6">
    <source>
        <dbReference type="ARBA" id="ARBA00004601"/>
    </source>
</evidence>
<accession>A0A834R854</accession>
<evidence type="ECO:0000313" key="20">
    <source>
        <dbReference type="EnsemblMetazoa" id="KAF7490837.1"/>
    </source>
</evidence>
<name>A0A834R854_SARSC</name>
<evidence type="ECO:0000256" key="4">
    <source>
        <dbReference type="ARBA" id="ARBA00004412"/>
    </source>
</evidence>
<dbReference type="Proteomes" id="UP000070412">
    <property type="component" value="Unassembled WGS sequence"/>
</dbReference>
<feature type="transmembrane region" description="Helical" evidence="18">
    <location>
        <begin position="95"/>
        <end position="112"/>
    </location>
</feature>
<dbReference type="PANTHER" id="PTHR15664:SF6">
    <property type="entry name" value="TRANSMEMBRANE PROTEIN 230"/>
    <property type="match status" value="1"/>
</dbReference>
<evidence type="ECO:0000256" key="16">
    <source>
        <dbReference type="ARBA" id="ARBA00024003"/>
    </source>
</evidence>
<evidence type="ECO:0000256" key="13">
    <source>
        <dbReference type="ARBA" id="ARBA00023034"/>
    </source>
</evidence>